<sequence length="910" mass="99706">MAITMLAVLETLGAVEGILMAAPSAEFTFCKQAYGSALLAGLVLFVYGGISLVTRLGIFFVLVVFFTLYIYYHGLIAAPVTDLALGNPDVTGLSFETAKLNWGSHYTDGLNFGYVLSVFFPCFTGILSGANRADILRDPPKNLRHGTFGAIIFSLFMYSSYMVLWGMVAKYPYLQGLPAGSLSGTGASRRLAGGGAGARVVEEIVFNPFPKAAIIGIIMSSLSQALQCCVVAPRLLQSIAKDEIISFLNRLAPLTNGEPKRALFATYIIAGLMVLIGQLDLVAPLLSMCFLVAYAFMNISCFTLTWLRSPAWRPSGIQKKRWRMWYLSTSGGGFVIALTIMFTINIWWALAALGLGFLLYTYVSWKVEEKGWGSAMDGIRYQLALNSLIQLEASQHHHVNWRPQILILYRIHLTEELEGIKHHEILRFYSQLRKGNGFCVVACVLESDCRDEHAIHKARIEKGVIQSIMKEESIQGFAEVVVAPSWEEGTNYIIQLTGIGGISPNTVLLDWPEDWRLHSQKALEFVNVLKTAQAEDKAVMAVRGLNVMPAEEEIVTGTIDIWWMIHDGGFLILLSWLLVQHKTWRKCHLRVFTITEGVSAEEARAAAELLTKTLRQRRLFDVDVEVILADDEMIAPYTYDWTLRVEDRHKFLEQLGREGVVDARSKEALPLEIDDLFSMEVATRPSGPKAQKAQKAREDGAEESGTVSVSDVRKTDKVAEGRRPSRGPSSRAALDNTGAGTTTTASEAAKGSAAPAETGAPKNGVVSLDDGGRPTGSATLPPKSAGDTEGQLGAEPSPSSRSAGADGEKGSPNSRLSGVFTGSRKSLTDEKEPFTPMTDNASGESFARMNQIIYTRSKRAQLVVMNLPDIWGTAPAEIQKFMTYCDTLTQGLERVLFVHSSGHEIFDLSI</sequence>
<evidence type="ECO:0000256" key="6">
    <source>
        <dbReference type="SAM" id="Phobius"/>
    </source>
</evidence>
<keyword evidence="2 6" id="KW-0812">Transmembrane</keyword>
<dbReference type="GO" id="GO:0015377">
    <property type="term" value="F:chloride:monoatomic cation symporter activity"/>
    <property type="evidence" value="ECO:0007669"/>
    <property type="project" value="InterPro"/>
</dbReference>
<feature type="transmembrane region" description="Helical" evidence="6">
    <location>
        <begin position="33"/>
        <end position="50"/>
    </location>
</feature>
<feature type="domain" description="Amino acid permease/ SLC12A" evidence="8">
    <location>
        <begin position="35"/>
        <end position="406"/>
    </location>
</feature>
<evidence type="ECO:0000256" key="2">
    <source>
        <dbReference type="ARBA" id="ARBA00022692"/>
    </source>
</evidence>
<dbReference type="PANTHER" id="PTHR11827">
    <property type="entry name" value="SOLUTE CARRIER FAMILY 12, CATION COTRANSPORTERS"/>
    <property type="match status" value="1"/>
</dbReference>
<feature type="compositionally biased region" description="Basic and acidic residues" evidence="5">
    <location>
        <begin position="711"/>
        <end position="723"/>
    </location>
</feature>
<dbReference type="PANTHER" id="PTHR11827:SF72">
    <property type="entry name" value="GH08340P"/>
    <property type="match status" value="1"/>
</dbReference>
<dbReference type="InterPro" id="IPR018491">
    <property type="entry name" value="SLC12_C"/>
</dbReference>
<keyword evidence="3 6" id="KW-1133">Transmembrane helix</keyword>
<proteinExistence type="predicted"/>
<dbReference type="Gene3D" id="1.20.1740.10">
    <property type="entry name" value="Amino acid/polyamine transporter I"/>
    <property type="match status" value="1"/>
</dbReference>
<feature type="transmembrane region" description="Helical" evidence="6">
    <location>
        <begin position="262"/>
        <end position="279"/>
    </location>
</feature>
<accession>A0A7S1R5U7</accession>
<reference evidence="10" key="1">
    <citation type="submission" date="2021-01" db="EMBL/GenBank/DDBJ databases">
        <authorList>
            <person name="Corre E."/>
            <person name="Pelletier E."/>
            <person name="Niang G."/>
            <person name="Scheremetjew M."/>
            <person name="Finn R."/>
            <person name="Kale V."/>
            <person name="Holt S."/>
            <person name="Cochrane G."/>
            <person name="Meng A."/>
            <person name="Brown T."/>
            <person name="Cohen L."/>
        </authorList>
    </citation>
    <scope>NUCLEOTIDE SEQUENCE</scope>
    <source>
        <strain evidence="10">OF101</strain>
    </source>
</reference>
<comment type="subcellular location">
    <subcellularLocation>
        <location evidence="1">Membrane</location>
        <topology evidence="1">Multi-pass membrane protein</topology>
    </subcellularLocation>
</comment>
<evidence type="ECO:0000259" key="8">
    <source>
        <dbReference type="Pfam" id="PF00324"/>
    </source>
</evidence>
<feature type="domain" description="SLC12A transporter C-terminal" evidence="9">
    <location>
        <begin position="426"/>
        <end position="543"/>
    </location>
</feature>
<dbReference type="Pfam" id="PF00324">
    <property type="entry name" value="AA_permease"/>
    <property type="match status" value="1"/>
</dbReference>
<dbReference type="AlphaFoldDB" id="A0A7S1R5U7"/>
<feature type="signal peptide" evidence="7">
    <location>
        <begin position="1"/>
        <end position="17"/>
    </location>
</feature>
<feature type="transmembrane region" description="Helical" evidence="6">
    <location>
        <begin position="327"/>
        <end position="360"/>
    </location>
</feature>
<dbReference type="GO" id="GO:0016020">
    <property type="term" value="C:membrane"/>
    <property type="evidence" value="ECO:0007669"/>
    <property type="project" value="UniProtKB-SubCell"/>
</dbReference>
<evidence type="ECO:0000256" key="4">
    <source>
        <dbReference type="ARBA" id="ARBA00023136"/>
    </source>
</evidence>
<feature type="domain" description="SLC12A transporter C-terminal" evidence="9">
    <location>
        <begin position="555"/>
        <end position="612"/>
    </location>
</feature>
<feature type="transmembrane region" description="Helical" evidence="6">
    <location>
        <begin position="109"/>
        <end position="127"/>
    </location>
</feature>
<dbReference type="EMBL" id="HBGE01057377">
    <property type="protein sequence ID" value="CAD9156927.1"/>
    <property type="molecule type" value="Transcribed_RNA"/>
</dbReference>
<gene>
    <name evidence="10" type="ORF">ACAT0790_LOCUS34553</name>
</gene>
<protein>
    <submittedName>
        <fullName evidence="10">Uncharacterized protein</fullName>
    </submittedName>
</protein>
<dbReference type="InterPro" id="IPR004842">
    <property type="entry name" value="SLC12A_fam"/>
</dbReference>
<organism evidence="10">
    <name type="scientific">Alexandrium catenella</name>
    <name type="common">Red tide dinoflagellate</name>
    <name type="synonym">Gonyaulax catenella</name>
    <dbReference type="NCBI Taxonomy" id="2925"/>
    <lineage>
        <taxon>Eukaryota</taxon>
        <taxon>Sar</taxon>
        <taxon>Alveolata</taxon>
        <taxon>Dinophyceae</taxon>
        <taxon>Gonyaulacales</taxon>
        <taxon>Pyrocystaceae</taxon>
        <taxon>Alexandrium</taxon>
    </lineage>
</organism>
<feature type="chain" id="PRO_5030682790" evidence="7">
    <location>
        <begin position="18"/>
        <end position="910"/>
    </location>
</feature>
<evidence type="ECO:0000256" key="1">
    <source>
        <dbReference type="ARBA" id="ARBA00004141"/>
    </source>
</evidence>
<evidence type="ECO:0000259" key="9">
    <source>
        <dbReference type="Pfam" id="PF03522"/>
    </source>
</evidence>
<feature type="transmembrane region" description="Helical" evidence="6">
    <location>
        <begin position="148"/>
        <end position="168"/>
    </location>
</feature>
<evidence type="ECO:0000256" key="3">
    <source>
        <dbReference type="ARBA" id="ARBA00022989"/>
    </source>
</evidence>
<evidence type="ECO:0000256" key="5">
    <source>
        <dbReference type="SAM" id="MobiDB-lite"/>
    </source>
</evidence>
<feature type="compositionally biased region" description="Low complexity" evidence="5">
    <location>
        <begin position="726"/>
        <end position="760"/>
    </location>
</feature>
<feature type="transmembrane region" description="Helical" evidence="6">
    <location>
        <begin position="212"/>
        <end position="232"/>
    </location>
</feature>
<dbReference type="InterPro" id="IPR004841">
    <property type="entry name" value="AA-permease/SLC12A_dom"/>
</dbReference>
<feature type="transmembrane region" description="Helical" evidence="6">
    <location>
        <begin position="285"/>
        <end position="307"/>
    </location>
</feature>
<evidence type="ECO:0000313" key="10">
    <source>
        <dbReference type="EMBL" id="CAD9156927.1"/>
    </source>
</evidence>
<feature type="region of interest" description="Disordered" evidence="5">
    <location>
        <begin position="680"/>
        <end position="842"/>
    </location>
</feature>
<keyword evidence="7" id="KW-0732">Signal</keyword>
<feature type="transmembrane region" description="Helical" evidence="6">
    <location>
        <begin position="57"/>
        <end position="78"/>
    </location>
</feature>
<keyword evidence="4 6" id="KW-0472">Membrane</keyword>
<dbReference type="Pfam" id="PF03522">
    <property type="entry name" value="SLC12"/>
    <property type="match status" value="2"/>
</dbReference>
<name>A0A7S1R5U7_ALECA</name>
<evidence type="ECO:0000256" key="7">
    <source>
        <dbReference type="SAM" id="SignalP"/>
    </source>
</evidence>